<reference evidence="1 2" key="1">
    <citation type="submission" date="2019-11" db="EMBL/GenBank/DDBJ databases">
        <authorList>
            <person name="Holert J."/>
        </authorList>
    </citation>
    <scope>NUCLEOTIDE SEQUENCE [LARGE SCALE GENOMIC DNA]</scope>
    <source>
        <strain evidence="1">BC5_2</strain>
    </source>
</reference>
<accession>A0A5S9PZA4</accession>
<protein>
    <submittedName>
        <fullName evidence="1">Uncharacterized protein</fullName>
    </submittedName>
</protein>
<name>A0A5S9PZA4_9GAMM</name>
<evidence type="ECO:0000313" key="2">
    <source>
        <dbReference type="Proteomes" id="UP000434580"/>
    </source>
</evidence>
<gene>
    <name evidence="1" type="ORF">DPBNPPHM_01352</name>
</gene>
<proteinExistence type="predicted"/>
<organism evidence="1 2">
    <name type="scientific">BD1-7 clade bacterium</name>
    <dbReference type="NCBI Taxonomy" id="2029982"/>
    <lineage>
        <taxon>Bacteria</taxon>
        <taxon>Pseudomonadati</taxon>
        <taxon>Pseudomonadota</taxon>
        <taxon>Gammaproteobacteria</taxon>
        <taxon>Cellvibrionales</taxon>
        <taxon>Spongiibacteraceae</taxon>
        <taxon>BD1-7 clade</taxon>
    </lineage>
</organism>
<dbReference type="EMBL" id="CACSII010000016">
    <property type="protein sequence ID" value="CAA0110131.1"/>
    <property type="molecule type" value="Genomic_DNA"/>
</dbReference>
<dbReference type="Proteomes" id="UP000434580">
    <property type="component" value="Unassembled WGS sequence"/>
</dbReference>
<dbReference type="AlphaFoldDB" id="A0A5S9PZA4"/>
<sequence>MFYLKGHFSLINYFSAGNIQTFRPGSPLLRFVEPSAKLIVDCSAMSDFVVLLKMQHSIVLMLNGETLKQGEAS</sequence>
<evidence type="ECO:0000313" key="1">
    <source>
        <dbReference type="EMBL" id="CAA0110131.1"/>
    </source>
</evidence>